<dbReference type="PROSITE" id="PS50995">
    <property type="entry name" value="HTH_MARR_2"/>
    <property type="match status" value="1"/>
</dbReference>
<evidence type="ECO:0000256" key="1">
    <source>
        <dbReference type="ARBA" id="ARBA00023125"/>
    </source>
</evidence>
<evidence type="ECO:0000259" key="2">
    <source>
        <dbReference type="PROSITE" id="PS50995"/>
    </source>
</evidence>
<dbReference type="GO" id="GO:0006950">
    <property type="term" value="P:response to stress"/>
    <property type="evidence" value="ECO:0007669"/>
    <property type="project" value="TreeGrafter"/>
</dbReference>
<sequence length="142" mass="16826">MTKYSKMGIYLKRIDIAFDGRCNKMLKEVDMTHTQFKILMYMLNNQEKAMYQKDLETYFDLSNPTITGILNRLEKKQFLKRVVSQEDARYRTIVLCPKTLKLEKKLKEIAHDMEQSLIHGLSKEEINQAFVLLEKMLNNVTK</sequence>
<dbReference type="GO" id="GO:0003677">
    <property type="term" value="F:DNA binding"/>
    <property type="evidence" value="ECO:0007669"/>
    <property type="project" value="UniProtKB-KW"/>
</dbReference>
<dbReference type="InterPro" id="IPR039422">
    <property type="entry name" value="MarR/SlyA-like"/>
</dbReference>
<keyword evidence="4" id="KW-1185">Reference proteome</keyword>
<dbReference type="InterPro" id="IPR000835">
    <property type="entry name" value="HTH_MarR-typ"/>
</dbReference>
<evidence type="ECO:0000313" key="3">
    <source>
        <dbReference type="EMBL" id="KGL40862.1"/>
    </source>
</evidence>
<gene>
    <name evidence="3" type="ORF">EP57_09920</name>
</gene>
<proteinExistence type="predicted"/>
<dbReference type="EMBL" id="JNFA01000023">
    <property type="protein sequence ID" value="KGL40862.1"/>
    <property type="molecule type" value="Genomic_DNA"/>
</dbReference>
<keyword evidence="1" id="KW-0238">DNA-binding</keyword>
<protein>
    <recommendedName>
        <fullName evidence="2">HTH marR-type domain-containing protein</fullName>
    </recommendedName>
</protein>
<accession>A0A099W786</accession>
<dbReference type="SUPFAM" id="SSF46785">
    <property type="entry name" value="Winged helix' DNA-binding domain"/>
    <property type="match status" value="1"/>
</dbReference>
<dbReference type="SMART" id="SM00347">
    <property type="entry name" value="HTH_MARR"/>
    <property type="match status" value="1"/>
</dbReference>
<dbReference type="GeneID" id="58717690"/>
<dbReference type="AlphaFoldDB" id="A0A099W786"/>
<dbReference type="OrthoDB" id="9799663at2"/>
<dbReference type="PANTHER" id="PTHR33164">
    <property type="entry name" value="TRANSCRIPTIONAL REGULATOR, MARR FAMILY"/>
    <property type="match status" value="1"/>
</dbReference>
<dbReference type="STRING" id="1552123.EP57_09920"/>
<evidence type="ECO:0000313" key="4">
    <source>
        <dbReference type="Proteomes" id="UP000029844"/>
    </source>
</evidence>
<organism evidence="3 4">
    <name type="scientific">Listeria booriae</name>
    <dbReference type="NCBI Taxonomy" id="1552123"/>
    <lineage>
        <taxon>Bacteria</taxon>
        <taxon>Bacillati</taxon>
        <taxon>Bacillota</taxon>
        <taxon>Bacilli</taxon>
        <taxon>Bacillales</taxon>
        <taxon>Listeriaceae</taxon>
        <taxon>Listeria</taxon>
    </lineage>
</organism>
<dbReference type="PANTHER" id="PTHR33164:SF43">
    <property type="entry name" value="HTH-TYPE TRANSCRIPTIONAL REPRESSOR YETL"/>
    <property type="match status" value="1"/>
</dbReference>
<dbReference type="InterPro" id="IPR036390">
    <property type="entry name" value="WH_DNA-bd_sf"/>
</dbReference>
<dbReference type="eggNOG" id="COG1846">
    <property type="taxonomic scope" value="Bacteria"/>
</dbReference>
<dbReference type="Gene3D" id="1.10.10.10">
    <property type="entry name" value="Winged helix-like DNA-binding domain superfamily/Winged helix DNA-binding domain"/>
    <property type="match status" value="1"/>
</dbReference>
<reference evidence="3 4" key="1">
    <citation type="submission" date="2014-05" db="EMBL/GenBank/DDBJ databases">
        <title>Novel Listeriaceae from food processing environments.</title>
        <authorList>
            <person name="den Bakker H.C."/>
        </authorList>
    </citation>
    <scope>NUCLEOTIDE SEQUENCE [LARGE SCALE GENOMIC DNA]</scope>
    <source>
        <strain evidence="3 4">FSL A5-0281</strain>
    </source>
</reference>
<dbReference type="PRINTS" id="PR00598">
    <property type="entry name" value="HTHMARR"/>
</dbReference>
<dbReference type="RefSeq" id="WP_052167626.1">
    <property type="nucleotide sequence ID" value="NZ_CBCSHQ010000004.1"/>
</dbReference>
<dbReference type="Proteomes" id="UP000029844">
    <property type="component" value="Unassembled WGS sequence"/>
</dbReference>
<name>A0A099W786_9LIST</name>
<dbReference type="GO" id="GO:0003700">
    <property type="term" value="F:DNA-binding transcription factor activity"/>
    <property type="evidence" value="ECO:0007669"/>
    <property type="project" value="InterPro"/>
</dbReference>
<dbReference type="InterPro" id="IPR036388">
    <property type="entry name" value="WH-like_DNA-bd_sf"/>
</dbReference>
<comment type="caution">
    <text evidence="3">The sequence shown here is derived from an EMBL/GenBank/DDBJ whole genome shotgun (WGS) entry which is preliminary data.</text>
</comment>
<feature type="domain" description="HTH marR-type" evidence="2">
    <location>
        <begin position="4"/>
        <end position="138"/>
    </location>
</feature>
<dbReference type="Pfam" id="PF01047">
    <property type="entry name" value="MarR"/>
    <property type="match status" value="1"/>
</dbReference>